<dbReference type="GO" id="GO:0008168">
    <property type="term" value="F:methyltransferase activity"/>
    <property type="evidence" value="ECO:0007669"/>
    <property type="project" value="UniProtKB-KW"/>
</dbReference>
<dbReference type="Pfam" id="PF00908">
    <property type="entry name" value="dTDP_sugar_isom"/>
    <property type="match status" value="1"/>
</dbReference>
<reference evidence="5" key="2">
    <citation type="journal article" date="1996" name="Mol. Gen. Genet.">
        <title>A gene cluster involved in nogalamycin biosynthesis from Streptomyces nogalater: sequence analysis and complementation of early-block mutations in the anthracycline pathway.</title>
        <authorList>
            <person name="Ylihonko K."/>
            <person name="Tuikkanen J."/>
            <person name="Jussila S."/>
            <person name="Cong L."/>
            <person name="Mantsala P."/>
        </authorList>
    </citation>
    <scope>NUCLEOTIDE SEQUENCE</scope>
    <source>
        <strain evidence="5">ATCC 27451</strain>
    </source>
</reference>
<reference evidence="5" key="4">
    <citation type="submission" date="1999-10" db="EMBL/GenBank/DDBJ databases">
        <authorList>
            <person name="Ylihonko K.P.J."/>
        </authorList>
    </citation>
    <scope>NUCLEOTIDE SEQUENCE</scope>
    <source>
        <strain evidence="5">ATCC 27451</strain>
    </source>
</reference>
<dbReference type="RefSeq" id="WP_344346071.1">
    <property type="nucleotide sequence ID" value="NZ_BAAASM010000002.1"/>
</dbReference>
<dbReference type="InterPro" id="IPR000888">
    <property type="entry name" value="RmlC-like"/>
</dbReference>
<reference evidence="6" key="7">
    <citation type="submission" date="2024-09" db="EMBL/GenBank/DDBJ databases">
        <authorList>
            <person name="Sun Q."/>
            <person name="Mori K."/>
        </authorList>
    </citation>
    <scope>NUCLEOTIDE SEQUENCE</scope>
    <source>
        <strain evidence="6">CGMCC 4.1442</strain>
    </source>
</reference>
<sequence>MESRTLLVEGAHAFTPRVFPDARGCFVSPFQQTPVAEALGHRLFPVAQTNHSRSRRGVVRGAHFTLTPPGIAKYVYCARGRARDYVIDIRVGSPTFGQWDSVVLDDRNFRAMYFPVGVAHAFAALEDDTVMSYMLSGEYVADNELALSVFDPDLALELPGDTPLLLSERDTAAPTLRELESDGRLPRYEECVKLEHDLYAG</sequence>
<comment type="similarity">
    <text evidence="1">Belongs to the dTDP-4-dehydrorhamnose 3,5-epimerase family.</text>
</comment>
<protein>
    <submittedName>
        <fullName evidence="5">SnogF</fullName>
    </submittedName>
    <submittedName>
        <fullName evidence="6">dTDP-4-dehydrorhamnose 3,5-epimerase family protein</fullName>
    </submittedName>
</protein>
<dbReference type="EMBL" id="JBHSOE010000015">
    <property type="protein sequence ID" value="MFC5656168.1"/>
    <property type="molecule type" value="Genomic_DNA"/>
</dbReference>
<keyword evidence="2" id="KW-0413">Isomerase</keyword>
<reference evidence="7" key="6">
    <citation type="journal article" date="2019" name="Int. J. Syst. Evol. Microbiol.">
        <title>The Global Catalogue of Microorganisms (GCM) 10K type strain sequencing project: providing services to taxonomists for standard genome sequencing and annotation.</title>
        <authorList>
            <consortium name="The Broad Institute Genomics Platform"/>
            <consortium name="The Broad Institute Genome Sequencing Center for Infectious Disease"/>
            <person name="Wu L."/>
            <person name="Ma J."/>
        </authorList>
    </citation>
    <scope>NUCLEOTIDE SEQUENCE [LARGE SCALE GENOMIC DNA]</scope>
    <source>
        <strain evidence="7">KCTC 5701</strain>
    </source>
</reference>
<feature type="active site" description="Proton donor" evidence="3">
    <location>
        <position position="133"/>
    </location>
</feature>
<gene>
    <name evidence="5" type="primary">snogF</name>
    <name evidence="6" type="ORF">ACFP3J_11805</name>
</gene>
<evidence type="ECO:0000256" key="2">
    <source>
        <dbReference type="ARBA" id="ARBA00023235"/>
    </source>
</evidence>
<dbReference type="InterPro" id="IPR011051">
    <property type="entry name" value="RmlC_Cupin_sf"/>
</dbReference>
<dbReference type="CDD" id="cd00438">
    <property type="entry name" value="cupin_RmlC"/>
    <property type="match status" value="1"/>
</dbReference>
<dbReference type="InterPro" id="IPR014710">
    <property type="entry name" value="RmlC-like_jellyroll"/>
</dbReference>
<reference evidence="5" key="3">
    <citation type="journal article" date="1997" name="Mol. Gen. Genet.">
        <title>Characterization of Streptomyces nogalater genes encoding enzymes involved in glycosylation steps in nogalamycin biosynthesis.</title>
        <authorList>
            <person name="Torkkell S."/>
            <person name="Ylihonko K."/>
            <person name="Hakala J."/>
            <person name="Skurnik M."/>
            <person name="Mantsala P."/>
        </authorList>
    </citation>
    <scope>NUCLEOTIDE SEQUENCE</scope>
    <source>
        <strain evidence="5">ATCC 27451</strain>
    </source>
</reference>
<organism evidence="5">
    <name type="scientific">Streptomyces nogalater</name>
    <dbReference type="NCBI Taxonomy" id="38314"/>
    <lineage>
        <taxon>Bacteria</taxon>
        <taxon>Bacillati</taxon>
        <taxon>Actinomycetota</taxon>
        <taxon>Actinomycetes</taxon>
        <taxon>Kitasatosporales</taxon>
        <taxon>Streptomycetaceae</taxon>
        <taxon>Streptomyces</taxon>
    </lineage>
</organism>
<dbReference type="SUPFAM" id="SSF51182">
    <property type="entry name" value="RmlC-like cupins"/>
    <property type="match status" value="1"/>
</dbReference>
<dbReference type="GO" id="GO:0005829">
    <property type="term" value="C:cytosol"/>
    <property type="evidence" value="ECO:0007669"/>
    <property type="project" value="TreeGrafter"/>
</dbReference>
<evidence type="ECO:0000256" key="4">
    <source>
        <dbReference type="PIRSR" id="PIRSR600888-3"/>
    </source>
</evidence>
<dbReference type="Gene3D" id="2.60.120.10">
    <property type="entry name" value="Jelly Rolls"/>
    <property type="match status" value="1"/>
</dbReference>
<keyword evidence="5" id="KW-0489">Methyltransferase</keyword>
<dbReference type="PANTHER" id="PTHR21047:SF2">
    <property type="entry name" value="THYMIDINE DIPHOSPHO-4-KETO-RHAMNOSE 3,5-EPIMERASE"/>
    <property type="match status" value="1"/>
</dbReference>
<evidence type="ECO:0000313" key="5">
    <source>
        <dbReference type="EMBL" id="CAA12011.1"/>
    </source>
</evidence>
<feature type="active site" description="Proton acceptor" evidence="3">
    <location>
        <position position="63"/>
    </location>
</feature>
<reference evidence="5" key="1">
    <citation type="journal article" date="1996" name="Microbiology">
        <title>Production of hybrid anthracycline antibiotics by heterologous expression of Streptomyces nogalater nogalamycin biosynthesis genes.</title>
        <authorList>
            <person name="Ylihonko K."/>
            <person name="Hakala J."/>
            <person name="Kunnari T."/>
            <person name="Mantsala P."/>
        </authorList>
    </citation>
    <scope>NUCLEOTIDE SEQUENCE</scope>
    <source>
        <strain evidence="5">ATCC 27451</strain>
    </source>
</reference>
<dbReference type="EMBL" id="AJ224512">
    <property type="protein sequence ID" value="CAA12011.1"/>
    <property type="molecule type" value="Genomic_DNA"/>
</dbReference>
<keyword evidence="7" id="KW-1185">Reference proteome</keyword>
<dbReference type="AlphaFoldDB" id="O54257"/>
<accession>O54257</accession>
<evidence type="ECO:0000313" key="7">
    <source>
        <dbReference type="Proteomes" id="UP001596065"/>
    </source>
</evidence>
<feature type="site" description="Participates in a stacking interaction with the thymidine ring of dTDP-4-oxo-6-deoxyglucose" evidence="4">
    <location>
        <position position="139"/>
    </location>
</feature>
<evidence type="ECO:0000256" key="3">
    <source>
        <dbReference type="PIRSR" id="PIRSR600888-1"/>
    </source>
</evidence>
<evidence type="ECO:0000313" key="6">
    <source>
        <dbReference type="EMBL" id="MFC5656168.1"/>
    </source>
</evidence>
<evidence type="ECO:0000256" key="1">
    <source>
        <dbReference type="ARBA" id="ARBA00010154"/>
    </source>
</evidence>
<dbReference type="Proteomes" id="UP001596065">
    <property type="component" value="Unassembled WGS sequence"/>
</dbReference>
<reference evidence="6" key="5">
    <citation type="journal article" date="2014" name="Int. J. Syst. Evol. Microbiol.">
        <title>Complete genome of a new Firmicutes species belonging to the dominant human colonic microbiota ('Ruminococcus bicirculans') reveals two chromosomes and a selective capacity to utilize plant glucans.</title>
        <authorList>
            <consortium name="NISC Comparative Sequencing Program"/>
            <person name="Wegmann U."/>
            <person name="Louis P."/>
            <person name="Goesmann A."/>
            <person name="Henrissat B."/>
            <person name="Duncan S.H."/>
            <person name="Flint H.J."/>
        </authorList>
    </citation>
    <scope>NUCLEOTIDE SEQUENCE</scope>
    <source>
        <strain evidence="6">CGMCC 4.1442</strain>
    </source>
</reference>
<dbReference type="PANTHER" id="PTHR21047">
    <property type="entry name" value="DTDP-6-DEOXY-D-GLUCOSE-3,5 EPIMERASE"/>
    <property type="match status" value="1"/>
</dbReference>
<dbReference type="PIR" id="T46670">
    <property type="entry name" value="T46670"/>
</dbReference>
<keyword evidence="5" id="KW-0808">Transferase</keyword>
<dbReference type="GO" id="GO:0032259">
    <property type="term" value="P:methylation"/>
    <property type="evidence" value="ECO:0007669"/>
    <property type="project" value="UniProtKB-KW"/>
</dbReference>
<proteinExistence type="inferred from homology"/>
<dbReference type="GO" id="GO:0000271">
    <property type="term" value="P:polysaccharide biosynthetic process"/>
    <property type="evidence" value="ECO:0007669"/>
    <property type="project" value="TreeGrafter"/>
</dbReference>
<name>O54257_STRNO</name>
<dbReference type="GO" id="GO:0008830">
    <property type="term" value="F:dTDP-4-dehydrorhamnose 3,5-epimerase activity"/>
    <property type="evidence" value="ECO:0007669"/>
    <property type="project" value="InterPro"/>
</dbReference>